<dbReference type="Proteomes" id="UP000221243">
    <property type="component" value="Segment"/>
</dbReference>
<keyword evidence="2" id="KW-1185">Reference proteome</keyword>
<protein>
    <submittedName>
        <fullName evidence="1">Phage capsid and scaffold</fullName>
    </submittedName>
</protein>
<evidence type="ECO:0000313" key="2">
    <source>
        <dbReference type="Proteomes" id="UP000221243"/>
    </source>
</evidence>
<reference evidence="1 2" key="1">
    <citation type="submission" date="2017-01" db="EMBL/GenBank/DDBJ databases">
        <title>Complete Genome Sequence of Vibrio Parahaemolyticus Bacteriophage pTD1.</title>
        <authorList>
            <person name="Midorikawa Y."/>
            <person name="Sano M."/>
        </authorList>
    </citation>
    <scope>NUCLEOTIDE SEQUENCE [LARGE SCALE GENOMIC DNA]</scope>
    <source>
        <strain evidence="1">PTD1</strain>
    </source>
</reference>
<dbReference type="EMBL" id="AP017972">
    <property type="protein sequence ID" value="BAW98304.1"/>
    <property type="molecule type" value="Genomic_DNA"/>
</dbReference>
<organism evidence="1 2">
    <name type="scientific">Vibrio phage pTD1</name>
    <dbReference type="NCBI Taxonomy" id="1938577"/>
    <lineage>
        <taxon>Viruses</taxon>
        <taxon>Duplodnaviria</taxon>
        <taxon>Heunggongvirae</taxon>
        <taxon>Uroviricota</taxon>
        <taxon>Caudoviricetes</taxon>
        <taxon>Chimalliviridae</taxon>
        <taxon>Gorgonvirinae</taxon>
        <taxon>Tidunavirus</taxon>
        <taxon>Tidunavirus pTD1</taxon>
    </lineage>
</organism>
<dbReference type="RefSeq" id="YP_009599382.1">
    <property type="nucleotide sequence ID" value="NC_041916.1"/>
</dbReference>
<accession>A0A1Q2U2W4</accession>
<name>A0A1Q2U2W4_9CAUD</name>
<proteinExistence type="predicted"/>
<dbReference type="KEGG" id="vg:40075111"/>
<sequence length="283" mass="31591">MQIDKYIDPIRPNRGAGRRLGSFGGLESFGGTHLVKPEAKVDGQEALAPKEEKVTPDGVAIDSKATQTVLSEYVPLALGRTVDAQITLDNKTISFPLTFRQIPVPMSPKDLERVFDHAKGEDSWQTRFDKLDVGMITTPELLTGRDVIKERFRVRLDDLKANTKYINDSIERQRKHVKIAAATGEMSMNNMANTFVISDNTARQIELVTGKRFDNVSQRESLWQGLRANTIVICNEARGLFTFYTMGVKLPEQYTRNDIKQKAAKESSVGSLADIMKLLNGGM</sequence>
<dbReference type="GeneID" id="40075111"/>
<dbReference type="OrthoDB" id="8519at10239"/>
<evidence type="ECO:0000313" key="1">
    <source>
        <dbReference type="EMBL" id="BAW98304.1"/>
    </source>
</evidence>